<comment type="caution">
    <text evidence="1">The sequence shown here is derived from an EMBL/GenBank/DDBJ whole genome shotgun (WGS) entry which is preliminary data.</text>
</comment>
<keyword evidence="2" id="KW-1185">Reference proteome</keyword>
<proteinExistence type="predicted"/>
<dbReference type="EMBL" id="JAJSOF020000003">
    <property type="protein sequence ID" value="KAJ4450299.1"/>
    <property type="molecule type" value="Genomic_DNA"/>
</dbReference>
<reference evidence="1 2" key="1">
    <citation type="journal article" date="2022" name="Allergy">
        <title>Genome assembly and annotation of Periplaneta americana reveal a comprehensive cockroach allergen profile.</title>
        <authorList>
            <person name="Wang L."/>
            <person name="Xiong Q."/>
            <person name="Saelim N."/>
            <person name="Wang L."/>
            <person name="Nong W."/>
            <person name="Wan A.T."/>
            <person name="Shi M."/>
            <person name="Liu X."/>
            <person name="Cao Q."/>
            <person name="Hui J.H.L."/>
            <person name="Sookrung N."/>
            <person name="Leung T.F."/>
            <person name="Tungtrongchitr A."/>
            <person name="Tsui S.K.W."/>
        </authorList>
    </citation>
    <scope>NUCLEOTIDE SEQUENCE [LARGE SCALE GENOMIC DNA]</scope>
    <source>
        <strain evidence="1">PWHHKU_190912</strain>
    </source>
</reference>
<dbReference type="Proteomes" id="UP001148838">
    <property type="component" value="Unassembled WGS sequence"/>
</dbReference>
<evidence type="ECO:0000313" key="1">
    <source>
        <dbReference type="EMBL" id="KAJ4450299.1"/>
    </source>
</evidence>
<name>A0ABQ8TUB8_PERAM</name>
<organism evidence="1 2">
    <name type="scientific">Periplaneta americana</name>
    <name type="common">American cockroach</name>
    <name type="synonym">Blatta americana</name>
    <dbReference type="NCBI Taxonomy" id="6978"/>
    <lineage>
        <taxon>Eukaryota</taxon>
        <taxon>Metazoa</taxon>
        <taxon>Ecdysozoa</taxon>
        <taxon>Arthropoda</taxon>
        <taxon>Hexapoda</taxon>
        <taxon>Insecta</taxon>
        <taxon>Pterygota</taxon>
        <taxon>Neoptera</taxon>
        <taxon>Polyneoptera</taxon>
        <taxon>Dictyoptera</taxon>
        <taxon>Blattodea</taxon>
        <taxon>Blattoidea</taxon>
        <taxon>Blattidae</taxon>
        <taxon>Blattinae</taxon>
        <taxon>Periplaneta</taxon>
    </lineage>
</organism>
<dbReference type="PANTHER" id="PTHR47169">
    <property type="entry name" value="OS01G0541250 PROTEIN"/>
    <property type="match status" value="1"/>
</dbReference>
<sequence length="124" mass="13900">MDAAAASGITLELVCQSPNSLDMNVLDLGYFRAIQSLQHQSAPQTIDELITAIETAFSQLTRDKHNNVFNTLQFNLIEIMKVNDGNNNKIPHMKKGHLDHLNILPSRLECPRNIYDEATVALQQ</sequence>
<protein>
    <submittedName>
        <fullName evidence="1">Uncharacterized protein</fullName>
    </submittedName>
</protein>
<dbReference type="PANTHER" id="PTHR47169:SF2">
    <property type="entry name" value="OS01G0541250 PROTEIN"/>
    <property type="match status" value="1"/>
</dbReference>
<dbReference type="InterPro" id="IPR036397">
    <property type="entry name" value="RNaseH_sf"/>
</dbReference>
<accession>A0ABQ8TUB8</accession>
<gene>
    <name evidence="1" type="ORF">ANN_01719</name>
</gene>
<evidence type="ECO:0000313" key="2">
    <source>
        <dbReference type="Proteomes" id="UP001148838"/>
    </source>
</evidence>
<dbReference type="Gene3D" id="3.30.420.10">
    <property type="entry name" value="Ribonuclease H-like superfamily/Ribonuclease H"/>
    <property type="match status" value="1"/>
</dbReference>